<reference evidence="2 3" key="1">
    <citation type="journal article" date="2021" name="Sci. Rep.">
        <title>Genome sequencing of the multicellular alga Astrephomene provides insights into convergent evolution of germ-soma differentiation.</title>
        <authorList>
            <person name="Yamashita S."/>
            <person name="Yamamoto K."/>
            <person name="Matsuzaki R."/>
            <person name="Suzuki S."/>
            <person name="Yamaguchi H."/>
            <person name="Hirooka S."/>
            <person name="Minakuchi Y."/>
            <person name="Miyagishima S."/>
            <person name="Kawachi M."/>
            <person name="Toyoda A."/>
            <person name="Nozaki H."/>
        </authorList>
    </citation>
    <scope>NUCLEOTIDE SEQUENCE [LARGE SCALE GENOMIC DNA]</scope>
    <source>
        <strain evidence="2 3">NIES-4017</strain>
    </source>
</reference>
<dbReference type="Gene3D" id="2.120.10.30">
    <property type="entry name" value="TolB, C-terminal domain"/>
    <property type="match status" value="1"/>
</dbReference>
<keyword evidence="3" id="KW-1185">Reference proteome</keyword>
<feature type="chain" id="PRO_5041909886" description="Adipocyte plasma membrane-associated protein" evidence="1">
    <location>
        <begin position="20"/>
        <end position="228"/>
    </location>
</feature>
<dbReference type="PROSITE" id="PS51257">
    <property type="entry name" value="PROKAR_LIPOPROTEIN"/>
    <property type="match status" value="1"/>
</dbReference>
<keyword evidence="1" id="KW-0732">Signal</keyword>
<evidence type="ECO:0000313" key="2">
    <source>
        <dbReference type="EMBL" id="GFR47986.1"/>
    </source>
</evidence>
<organism evidence="2 3">
    <name type="scientific">Astrephomene gubernaculifera</name>
    <dbReference type="NCBI Taxonomy" id="47775"/>
    <lineage>
        <taxon>Eukaryota</taxon>
        <taxon>Viridiplantae</taxon>
        <taxon>Chlorophyta</taxon>
        <taxon>core chlorophytes</taxon>
        <taxon>Chlorophyceae</taxon>
        <taxon>CS clade</taxon>
        <taxon>Chlamydomonadales</taxon>
        <taxon>Astrephomenaceae</taxon>
        <taxon>Astrephomene</taxon>
    </lineage>
</organism>
<sequence>MRSSLAILVALISSACVWLNNVDTPLPYPAHHHKVVDLDPAMLPTNPSPLEGVYAPNELLRKAHRLFDGVVQSSEHVEVSPGGNLTLMDKYGYVYEAEPAKNVPNAVFPDEWALDLPPLAYVGPGRPLGFHHDAEGRLVFADALKGLMRLDKRSGVLQVLANRVSPDPPSSPDSNQAAAAGSPLTYVNALDISRQDGSIYFSDSQAIPVGLSPEPEPFYDTFRSYLLG</sequence>
<evidence type="ECO:0000313" key="3">
    <source>
        <dbReference type="Proteomes" id="UP001054857"/>
    </source>
</evidence>
<gene>
    <name evidence="2" type="ORF">Agub_g9810</name>
</gene>
<comment type="caution">
    <text evidence="2">The sequence shown here is derived from an EMBL/GenBank/DDBJ whole genome shotgun (WGS) entry which is preliminary data.</text>
</comment>
<evidence type="ECO:0008006" key="4">
    <source>
        <dbReference type="Google" id="ProtNLM"/>
    </source>
</evidence>
<evidence type="ECO:0000256" key="1">
    <source>
        <dbReference type="SAM" id="SignalP"/>
    </source>
</evidence>
<name>A0AAD3DY90_9CHLO</name>
<proteinExistence type="predicted"/>
<feature type="non-terminal residue" evidence="2">
    <location>
        <position position="228"/>
    </location>
</feature>
<dbReference type="Proteomes" id="UP001054857">
    <property type="component" value="Unassembled WGS sequence"/>
</dbReference>
<feature type="signal peptide" evidence="1">
    <location>
        <begin position="1"/>
        <end position="19"/>
    </location>
</feature>
<dbReference type="EMBL" id="BMAR01000021">
    <property type="protein sequence ID" value="GFR47986.1"/>
    <property type="molecule type" value="Genomic_DNA"/>
</dbReference>
<protein>
    <recommendedName>
        <fullName evidence="4">Adipocyte plasma membrane-associated protein</fullName>
    </recommendedName>
</protein>
<dbReference type="SUPFAM" id="SSF63829">
    <property type="entry name" value="Calcium-dependent phosphotriesterase"/>
    <property type="match status" value="1"/>
</dbReference>
<dbReference type="AlphaFoldDB" id="A0AAD3DY90"/>
<accession>A0AAD3DY90</accession>
<dbReference type="InterPro" id="IPR011042">
    <property type="entry name" value="6-blade_b-propeller_TolB-like"/>
</dbReference>